<dbReference type="EMBL" id="CH991576">
    <property type="protein sequence ID" value="EDQ85135.1"/>
    <property type="molecule type" value="Genomic_DNA"/>
</dbReference>
<evidence type="ECO:0000313" key="2">
    <source>
        <dbReference type="EMBL" id="EDQ85135.1"/>
    </source>
</evidence>
<dbReference type="InParanoid" id="A9VB69"/>
<dbReference type="GeneID" id="5895316"/>
<reference evidence="2 3" key="1">
    <citation type="journal article" date="2008" name="Nature">
        <title>The genome of the choanoflagellate Monosiga brevicollis and the origin of metazoans.</title>
        <authorList>
            <consortium name="JGI Sequencing"/>
            <person name="King N."/>
            <person name="Westbrook M.J."/>
            <person name="Young S.L."/>
            <person name="Kuo A."/>
            <person name="Abedin M."/>
            <person name="Chapman J."/>
            <person name="Fairclough S."/>
            <person name="Hellsten U."/>
            <person name="Isogai Y."/>
            <person name="Letunic I."/>
            <person name="Marr M."/>
            <person name="Pincus D."/>
            <person name="Putnam N."/>
            <person name="Rokas A."/>
            <person name="Wright K.J."/>
            <person name="Zuzow R."/>
            <person name="Dirks W."/>
            <person name="Good M."/>
            <person name="Goodstein D."/>
            <person name="Lemons D."/>
            <person name="Li W."/>
            <person name="Lyons J.B."/>
            <person name="Morris A."/>
            <person name="Nichols S."/>
            <person name="Richter D.J."/>
            <person name="Salamov A."/>
            <person name="Bork P."/>
            <person name="Lim W.A."/>
            <person name="Manning G."/>
            <person name="Miller W.T."/>
            <person name="McGinnis W."/>
            <person name="Shapiro H."/>
            <person name="Tjian R."/>
            <person name="Grigoriev I.V."/>
            <person name="Rokhsar D."/>
        </authorList>
    </citation>
    <scope>NUCLEOTIDE SEQUENCE [LARGE SCALE GENOMIC DNA]</scope>
    <source>
        <strain evidence="3">MX1 / ATCC 50154</strain>
    </source>
</reference>
<name>A9VB69_MONBE</name>
<dbReference type="Proteomes" id="UP000001357">
    <property type="component" value="Unassembled WGS sequence"/>
</dbReference>
<dbReference type="AlphaFoldDB" id="A9VB69"/>
<evidence type="ECO:0008006" key="4">
    <source>
        <dbReference type="Google" id="ProtNLM"/>
    </source>
</evidence>
<evidence type="ECO:0000313" key="3">
    <source>
        <dbReference type="Proteomes" id="UP000001357"/>
    </source>
</evidence>
<sequence>MAAGQQRGWACWAVVVASLVVTVSAEPNMTVNDGNLMINLDAGATMEVQIGSDSACRIDSLCEDLQLETTTRQSSPNALTQALFTRLKPRANEEALENRITNLINTTVYPELARLQANKADGAALEALEHRVKEVNDTKGNAADITALETQLADLISQTINPGLADLQASKANVTDLEALELSLQLLNVTKSNAADVDALSHFLAQVHACLTQVPPSAYDPITDRCVDEGFLEANITALAANVAHLMNQEAQAGTHAAKLEACLNSSRPGRYNPTTDSCEPLVLDACPPSACPAPSRCRLQAIGYSCDCPPSTYRAENGTCFDCASGTTTHEWNLASCPLNLHKWTYFSTTLHFDALKEEYDDLHYEYGCSYNGFTSCHWTSPNEGATMLMAHPFYPQGDTRTTLVWGTTTINQGLYFSEAQGNRWTHFYYQLDDNGNPNYLGSNGIREDVRVHHRPLYTPWERVGRFQDFDTIAAQYPQEEYWWGTRITGQIQYLGYSKWNTPSEALTAYPFRMYSGDPNNVQYVADVFTRNSRDGGDSGDGWNHRIYQLPNQQLYEAGEVAEHFPFYVRKRQNSWVTDDEFTTMADFANLANKYPITEYEIGVVANGATRLSIFTGWNLGQRVTTYPFHLQGDNADEMWLGTSVMSYNVPLSSGTIPNYWYHTYYAVGGGNDVVKTSNGDVSTRPIRVRKRTAPWVQIGTLADLFTLSASYPQAEYDYGLAYNDHVLPITLNGWNLGTRAAVYPMYPIYDDATEYEFGAAVFTYNLANEVDNNWRHSYYTFPRTFVGSNNNAGLTPLYVRPTQFDELVYASLV</sequence>
<dbReference type="RefSeq" id="XP_001749960.1">
    <property type="nucleotide sequence ID" value="XM_001749908.1"/>
</dbReference>
<evidence type="ECO:0000256" key="1">
    <source>
        <dbReference type="SAM" id="SignalP"/>
    </source>
</evidence>
<accession>A9VB69</accession>
<keyword evidence="1" id="KW-0732">Signal</keyword>
<protein>
    <recommendedName>
        <fullName evidence="4">EGF-like domain-containing protein</fullName>
    </recommendedName>
</protein>
<feature type="chain" id="PRO_5002745487" description="EGF-like domain-containing protein" evidence="1">
    <location>
        <begin position="26"/>
        <end position="815"/>
    </location>
</feature>
<organism evidence="2 3">
    <name type="scientific">Monosiga brevicollis</name>
    <name type="common">Choanoflagellate</name>
    <dbReference type="NCBI Taxonomy" id="81824"/>
    <lineage>
        <taxon>Eukaryota</taxon>
        <taxon>Choanoflagellata</taxon>
        <taxon>Craspedida</taxon>
        <taxon>Salpingoecidae</taxon>
        <taxon>Monosiga</taxon>
    </lineage>
</organism>
<feature type="signal peptide" evidence="1">
    <location>
        <begin position="1"/>
        <end position="25"/>
    </location>
</feature>
<dbReference type="KEGG" id="mbr:MONBRDRAFT_29471"/>
<gene>
    <name evidence="2" type="ORF">MONBRDRAFT_29471</name>
</gene>
<proteinExistence type="predicted"/>
<keyword evidence="3" id="KW-1185">Reference proteome</keyword>